<evidence type="ECO:0000313" key="2">
    <source>
        <dbReference type="EMBL" id="SON55023.1"/>
    </source>
</evidence>
<proteinExistence type="predicted"/>
<feature type="compositionally biased region" description="Basic and acidic residues" evidence="1">
    <location>
        <begin position="112"/>
        <end position="122"/>
    </location>
</feature>
<dbReference type="AlphaFoldDB" id="A0A2C9D463"/>
<organism evidence="2 3">
    <name type="scientific">Hartmannibacter diazotrophicus</name>
    <dbReference type="NCBI Taxonomy" id="1482074"/>
    <lineage>
        <taxon>Bacteria</taxon>
        <taxon>Pseudomonadati</taxon>
        <taxon>Pseudomonadota</taxon>
        <taxon>Alphaproteobacteria</taxon>
        <taxon>Hyphomicrobiales</taxon>
        <taxon>Pleomorphomonadaceae</taxon>
        <taxon>Hartmannibacter</taxon>
    </lineage>
</organism>
<gene>
    <name evidence="2" type="ORF">HDIA_1482</name>
</gene>
<sequence>MQYLGGFSGTGCLISSGKDIARVSYDFDSFFQVNVGIISNGEIHLQESDVGQVFGAKNIGLMTDDGRRLELTVSDKTQGVTGCLAHVDVVGPLPPVSENWVLPQAHGRSKQPAREGKRESAARKSGASGQGAI</sequence>
<dbReference type="KEGG" id="hdi:HDIA_1482"/>
<dbReference type="RefSeq" id="WP_099555596.1">
    <property type="nucleotide sequence ID" value="NZ_LT960614.1"/>
</dbReference>
<name>A0A2C9D463_9HYPH</name>
<feature type="region of interest" description="Disordered" evidence="1">
    <location>
        <begin position="98"/>
        <end position="133"/>
    </location>
</feature>
<dbReference type="Proteomes" id="UP000223606">
    <property type="component" value="Chromosome 1"/>
</dbReference>
<dbReference type="EMBL" id="LT960614">
    <property type="protein sequence ID" value="SON55023.1"/>
    <property type="molecule type" value="Genomic_DNA"/>
</dbReference>
<evidence type="ECO:0000313" key="3">
    <source>
        <dbReference type="Proteomes" id="UP000223606"/>
    </source>
</evidence>
<evidence type="ECO:0000256" key="1">
    <source>
        <dbReference type="SAM" id="MobiDB-lite"/>
    </source>
</evidence>
<accession>A0A2C9D463</accession>
<protein>
    <submittedName>
        <fullName evidence="2">Uncharacterized protein</fullName>
    </submittedName>
</protein>
<reference evidence="3" key="1">
    <citation type="submission" date="2017-09" db="EMBL/GenBank/DDBJ databases">
        <title>Genome sequence of Nannocystis excedens DSM 71.</title>
        <authorList>
            <person name="Blom J."/>
        </authorList>
    </citation>
    <scope>NUCLEOTIDE SEQUENCE [LARGE SCALE GENOMIC DNA]</scope>
    <source>
        <strain evidence="3">type strain: E19</strain>
    </source>
</reference>
<keyword evidence="3" id="KW-1185">Reference proteome</keyword>
<dbReference type="OrthoDB" id="8160961at2"/>